<dbReference type="GO" id="GO:0004792">
    <property type="term" value="F:thiosulfate-cyanide sulfurtransferase activity"/>
    <property type="evidence" value="ECO:0007669"/>
    <property type="project" value="UniProtKB-EC"/>
</dbReference>
<dbReference type="EC" id="2.8.1.1" evidence="2"/>
<dbReference type="SUPFAM" id="SSF52821">
    <property type="entry name" value="Rhodanese/Cell cycle control phosphatase"/>
    <property type="match status" value="1"/>
</dbReference>
<evidence type="ECO:0000313" key="2">
    <source>
        <dbReference type="EMBL" id="TWT95814.1"/>
    </source>
</evidence>
<dbReference type="InterPro" id="IPR001763">
    <property type="entry name" value="Rhodanese-like_dom"/>
</dbReference>
<dbReference type="Pfam" id="PF00581">
    <property type="entry name" value="Rhodanese"/>
    <property type="match status" value="1"/>
</dbReference>
<protein>
    <submittedName>
        <fullName evidence="2">Thiosulfate sulfurtransferase GlpE</fullName>
        <ecNumber evidence="2">2.8.1.1</ecNumber>
    </submittedName>
</protein>
<dbReference type="PROSITE" id="PS50206">
    <property type="entry name" value="RHODANESE_3"/>
    <property type="match status" value="1"/>
</dbReference>
<dbReference type="AlphaFoldDB" id="A0A5C6A7C2"/>
<sequence>MLQSLLVLCLVMPVAAPRIRVEHTTDSLAKILELVTDEKAILVDVRTTEEWVQGHAAAALHVPSDSLRKHSLDRERLAKTLPKDKPVYTYCQVGMRSKQAAAILIREGYDARAMKPGYEELLAAGFENEVGPREPAPDAE</sequence>
<comment type="caution">
    <text evidence="2">The sequence shown here is derived from an EMBL/GenBank/DDBJ whole genome shotgun (WGS) entry which is preliminary data.</text>
</comment>
<gene>
    <name evidence="2" type="primary">glpE</name>
    <name evidence="2" type="ORF">Pla108_28910</name>
</gene>
<dbReference type="InterPro" id="IPR050229">
    <property type="entry name" value="GlpE_sulfurtransferase"/>
</dbReference>
<reference evidence="2 3" key="1">
    <citation type="submission" date="2019-02" db="EMBL/GenBank/DDBJ databases">
        <title>Deep-cultivation of Planctomycetes and their phenomic and genomic characterization uncovers novel biology.</title>
        <authorList>
            <person name="Wiegand S."/>
            <person name="Jogler M."/>
            <person name="Boedeker C."/>
            <person name="Pinto D."/>
            <person name="Vollmers J."/>
            <person name="Rivas-Marin E."/>
            <person name="Kohn T."/>
            <person name="Peeters S.H."/>
            <person name="Heuer A."/>
            <person name="Rast P."/>
            <person name="Oberbeckmann S."/>
            <person name="Bunk B."/>
            <person name="Jeske O."/>
            <person name="Meyerdierks A."/>
            <person name="Storesund J.E."/>
            <person name="Kallscheuer N."/>
            <person name="Luecker S."/>
            <person name="Lage O.M."/>
            <person name="Pohl T."/>
            <person name="Merkel B.J."/>
            <person name="Hornburger P."/>
            <person name="Mueller R.-W."/>
            <person name="Bruemmer F."/>
            <person name="Labrenz M."/>
            <person name="Spormann A.M."/>
            <person name="Op Den Camp H."/>
            <person name="Overmann J."/>
            <person name="Amann R."/>
            <person name="Jetten M.S.M."/>
            <person name="Mascher T."/>
            <person name="Medema M.H."/>
            <person name="Devos D.P."/>
            <person name="Kaster A.-K."/>
            <person name="Ovreas L."/>
            <person name="Rohde M."/>
            <person name="Galperin M.Y."/>
            <person name="Jogler C."/>
        </authorList>
    </citation>
    <scope>NUCLEOTIDE SEQUENCE [LARGE SCALE GENOMIC DNA]</scope>
    <source>
        <strain evidence="2 3">Pla108</strain>
    </source>
</reference>
<organism evidence="2 3">
    <name type="scientific">Botrimarina colliarenosi</name>
    <dbReference type="NCBI Taxonomy" id="2528001"/>
    <lineage>
        <taxon>Bacteria</taxon>
        <taxon>Pseudomonadati</taxon>
        <taxon>Planctomycetota</taxon>
        <taxon>Planctomycetia</taxon>
        <taxon>Pirellulales</taxon>
        <taxon>Lacipirellulaceae</taxon>
        <taxon>Botrimarina</taxon>
    </lineage>
</organism>
<dbReference type="Proteomes" id="UP000317421">
    <property type="component" value="Unassembled WGS sequence"/>
</dbReference>
<feature type="domain" description="Rhodanese" evidence="1">
    <location>
        <begin position="36"/>
        <end position="130"/>
    </location>
</feature>
<dbReference type="OrthoDB" id="9800872at2"/>
<name>A0A5C6A7C2_9BACT</name>
<evidence type="ECO:0000259" key="1">
    <source>
        <dbReference type="PROSITE" id="PS50206"/>
    </source>
</evidence>
<dbReference type="SMART" id="SM00450">
    <property type="entry name" value="RHOD"/>
    <property type="match status" value="1"/>
</dbReference>
<dbReference type="EMBL" id="SJPR01000004">
    <property type="protein sequence ID" value="TWT95814.1"/>
    <property type="molecule type" value="Genomic_DNA"/>
</dbReference>
<keyword evidence="2" id="KW-0808">Transferase</keyword>
<evidence type="ECO:0000313" key="3">
    <source>
        <dbReference type="Proteomes" id="UP000317421"/>
    </source>
</evidence>
<dbReference type="CDD" id="cd00158">
    <property type="entry name" value="RHOD"/>
    <property type="match status" value="1"/>
</dbReference>
<dbReference type="RefSeq" id="WP_146445629.1">
    <property type="nucleotide sequence ID" value="NZ_SJPR01000004.1"/>
</dbReference>
<proteinExistence type="predicted"/>
<dbReference type="PANTHER" id="PTHR43031:SF1">
    <property type="entry name" value="PYRIDINE NUCLEOTIDE-DISULPHIDE OXIDOREDUCTASE"/>
    <property type="match status" value="1"/>
</dbReference>
<keyword evidence="3" id="KW-1185">Reference proteome</keyword>
<accession>A0A5C6A7C2</accession>
<dbReference type="InterPro" id="IPR036873">
    <property type="entry name" value="Rhodanese-like_dom_sf"/>
</dbReference>
<dbReference type="Gene3D" id="3.40.250.10">
    <property type="entry name" value="Rhodanese-like domain"/>
    <property type="match status" value="1"/>
</dbReference>
<dbReference type="PANTHER" id="PTHR43031">
    <property type="entry name" value="FAD-DEPENDENT OXIDOREDUCTASE"/>
    <property type="match status" value="1"/>
</dbReference>